<dbReference type="PANTHER" id="PTHR10381:SF70">
    <property type="entry name" value="ATP-DEPENDENT CLP PROTEASE PROTEOLYTIC SUBUNIT"/>
    <property type="match status" value="1"/>
</dbReference>
<dbReference type="GO" id="GO:0009368">
    <property type="term" value="C:endopeptidase Clp complex"/>
    <property type="evidence" value="ECO:0007669"/>
    <property type="project" value="TreeGrafter"/>
</dbReference>
<dbReference type="KEGG" id="aex:Astex_0330"/>
<comment type="similarity">
    <text evidence="1 6">Belongs to the peptidase S14 family.</text>
</comment>
<proteinExistence type="inferred from homology"/>
<reference evidence="8" key="1">
    <citation type="submission" date="2010-12" db="EMBL/GenBank/DDBJ databases">
        <title>Complete sequence of chromosome 1 of Asticcacaulis excentricus CB 48.</title>
        <authorList>
            <consortium name="US DOE Joint Genome Institute"/>
            <person name="Lucas S."/>
            <person name="Copeland A."/>
            <person name="Lapidus A."/>
            <person name="Cheng J.-F."/>
            <person name="Bruce D."/>
            <person name="Goodwin L."/>
            <person name="Pitluck S."/>
            <person name="Teshima H."/>
            <person name="Davenport K."/>
            <person name="Detter J.C."/>
            <person name="Han C."/>
            <person name="Tapia R."/>
            <person name="Land M."/>
            <person name="Hauser L."/>
            <person name="Jeffries C."/>
            <person name="Kyrpides N."/>
            <person name="Ivanova N."/>
            <person name="Ovchinnikova G."/>
            <person name="Brun Y.V."/>
            <person name="Woyke T."/>
        </authorList>
    </citation>
    <scope>NUCLEOTIDE SEQUENCE [LARGE SCALE GENOMIC DNA]</scope>
    <source>
        <strain evidence="8">ATCC 15261 / DSM 4724 / KCTC 12464 / NCIMB 9791 / VKM B-1370 / CB 48</strain>
    </source>
</reference>
<dbReference type="NCBIfam" id="NF045542">
    <property type="entry name" value="Clp_rel_HeadMat"/>
    <property type="match status" value="1"/>
</dbReference>
<dbReference type="InterPro" id="IPR023562">
    <property type="entry name" value="ClpP/TepA"/>
</dbReference>
<keyword evidence="5" id="KW-0720">Serine protease</keyword>
<dbReference type="GO" id="GO:0006515">
    <property type="term" value="P:protein quality control for misfolded or incompletely synthesized proteins"/>
    <property type="evidence" value="ECO:0007669"/>
    <property type="project" value="TreeGrafter"/>
</dbReference>
<evidence type="ECO:0000256" key="2">
    <source>
        <dbReference type="ARBA" id="ARBA00022490"/>
    </source>
</evidence>
<evidence type="ECO:0000313" key="8">
    <source>
        <dbReference type="Proteomes" id="UP000001492"/>
    </source>
</evidence>
<keyword evidence="4" id="KW-0378">Hydrolase</keyword>
<dbReference type="Gene3D" id="3.90.226.10">
    <property type="entry name" value="2-enoyl-CoA Hydratase, Chain A, domain 1"/>
    <property type="match status" value="1"/>
</dbReference>
<evidence type="ECO:0000256" key="4">
    <source>
        <dbReference type="ARBA" id="ARBA00022801"/>
    </source>
</evidence>
<sequence length="274" mass="29815">MSLRKLPQVKAFNRPDHYDWDVPSDVLAKWTPQAAENEGDATISIYDYIGYDYWDGGGFTAARAAAALRSIGPNPVEVRINSGGGDMFEGLAIYNLFREHPAKVTVKVMGMAASAASIIAMSADELVMATGSFLMIHNAWGVVVGNRNEMRAAAETFDEFDLAMAEIYQHRSNIDLADIQAMMDKETWLRASEAVKQGFADGTTDDPAPSEANARAQLNARQRLDHILSDAKMPRSERRRLLREATGTQDAAAATTRNAGDDLDAAMSALLASI</sequence>
<dbReference type="EMBL" id="CP002395">
    <property type="protein sequence ID" value="ADU12028.1"/>
    <property type="molecule type" value="Genomic_DNA"/>
</dbReference>
<keyword evidence="8" id="KW-1185">Reference proteome</keyword>
<dbReference type="AlphaFoldDB" id="E8RPQ1"/>
<dbReference type="HOGENOM" id="CLU_052762_3_1_5"/>
<dbReference type="InterPro" id="IPR029045">
    <property type="entry name" value="ClpP/crotonase-like_dom_sf"/>
</dbReference>
<keyword evidence="2" id="KW-0963">Cytoplasm</keyword>
<evidence type="ECO:0000256" key="3">
    <source>
        <dbReference type="ARBA" id="ARBA00022670"/>
    </source>
</evidence>
<organism evidence="7 8">
    <name type="scientific">Asticcacaulis excentricus (strain ATCC 15261 / DSM 4724 / KCTC 12464 / NCIMB 9791 / VKM B-1370 / CB 48)</name>
    <dbReference type="NCBI Taxonomy" id="573065"/>
    <lineage>
        <taxon>Bacteria</taxon>
        <taxon>Pseudomonadati</taxon>
        <taxon>Pseudomonadota</taxon>
        <taxon>Alphaproteobacteria</taxon>
        <taxon>Caulobacterales</taxon>
        <taxon>Caulobacteraceae</taxon>
        <taxon>Asticcacaulis</taxon>
    </lineage>
</organism>
<protein>
    <recommendedName>
        <fullName evidence="6">ATP-dependent Clp protease proteolytic subunit</fullName>
    </recommendedName>
</protein>
<dbReference type="PRINTS" id="PR00127">
    <property type="entry name" value="CLPPROTEASEP"/>
</dbReference>
<evidence type="ECO:0000256" key="6">
    <source>
        <dbReference type="RuleBase" id="RU003567"/>
    </source>
</evidence>
<evidence type="ECO:0000313" key="7">
    <source>
        <dbReference type="EMBL" id="ADU12028.1"/>
    </source>
</evidence>
<dbReference type="CDD" id="cd07016">
    <property type="entry name" value="S14_ClpP_1"/>
    <property type="match status" value="1"/>
</dbReference>
<dbReference type="eggNOG" id="COG0740">
    <property type="taxonomic scope" value="Bacteria"/>
</dbReference>
<gene>
    <name evidence="7" type="ordered locus">Astex_0330</name>
</gene>
<evidence type="ECO:0000256" key="5">
    <source>
        <dbReference type="ARBA" id="ARBA00022825"/>
    </source>
</evidence>
<dbReference type="STRING" id="573065.Astex_0330"/>
<dbReference type="OrthoDB" id="9806592at2"/>
<dbReference type="Pfam" id="PF00574">
    <property type="entry name" value="CLP_protease"/>
    <property type="match status" value="1"/>
</dbReference>
<keyword evidence="3" id="KW-0645">Protease</keyword>
<dbReference type="GO" id="GO:0051117">
    <property type="term" value="F:ATPase binding"/>
    <property type="evidence" value="ECO:0007669"/>
    <property type="project" value="TreeGrafter"/>
</dbReference>
<dbReference type="Proteomes" id="UP000001492">
    <property type="component" value="Chromosome 1"/>
</dbReference>
<accession>E8RPQ1</accession>
<dbReference type="PANTHER" id="PTHR10381">
    <property type="entry name" value="ATP-DEPENDENT CLP PROTEASE PROTEOLYTIC SUBUNIT"/>
    <property type="match status" value="1"/>
</dbReference>
<evidence type="ECO:0000256" key="1">
    <source>
        <dbReference type="ARBA" id="ARBA00007039"/>
    </source>
</evidence>
<dbReference type="RefSeq" id="WP_013477862.1">
    <property type="nucleotide sequence ID" value="NC_014816.1"/>
</dbReference>
<dbReference type="GO" id="GO:0004176">
    <property type="term" value="F:ATP-dependent peptidase activity"/>
    <property type="evidence" value="ECO:0007669"/>
    <property type="project" value="InterPro"/>
</dbReference>
<dbReference type="SUPFAM" id="SSF52096">
    <property type="entry name" value="ClpP/crotonase"/>
    <property type="match status" value="1"/>
</dbReference>
<dbReference type="InterPro" id="IPR001907">
    <property type="entry name" value="ClpP"/>
</dbReference>
<dbReference type="GO" id="GO:0004252">
    <property type="term" value="F:serine-type endopeptidase activity"/>
    <property type="evidence" value="ECO:0007669"/>
    <property type="project" value="InterPro"/>
</dbReference>
<name>E8RPQ1_ASTEC</name>